<name>A0ABS4H302_9BACL</name>
<dbReference type="GO" id="GO:0047931">
    <property type="term" value="F:glucosamine kinase activity"/>
    <property type="evidence" value="ECO:0007669"/>
    <property type="project" value="UniProtKB-EC"/>
</dbReference>
<proteinExistence type="predicted"/>
<accession>A0ABS4H302</accession>
<organism evidence="2 3">
    <name type="scientific">Paenibacillus sediminis</name>
    <dbReference type="NCBI Taxonomy" id="664909"/>
    <lineage>
        <taxon>Bacteria</taxon>
        <taxon>Bacillati</taxon>
        <taxon>Bacillota</taxon>
        <taxon>Bacilli</taxon>
        <taxon>Bacillales</taxon>
        <taxon>Paenibacillaceae</taxon>
        <taxon>Paenibacillus</taxon>
    </lineage>
</organism>
<dbReference type="EMBL" id="JAGGKP010000001">
    <property type="protein sequence ID" value="MBP1936505.1"/>
    <property type="molecule type" value="Genomic_DNA"/>
</dbReference>
<reference evidence="2 3" key="1">
    <citation type="submission" date="2021-03" db="EMBL/GenBank/DDBJ databases">
        <title>Genomic Encyclopedia of Type Strains, Phase IV (KMG-IV): sequencing the most valuable type-strain genomes for metagenomic binning, comparative biology and taxonomic classification.</title>
        <authorList>
            <person name="Goeker M."/>
        </authorList>
    </citation>
    <scope>NUCLEOTIDE SEQUENCE [LARGE SCALE GENOMIC DNA]</scope>
    <source>
        <strain evidence="2 3">DSM 23491</strain>
    </source>
</reference>
<feature type="domain" description="ATPase BadF/BadG/BcrA/BcrD type" evidence="1">
    <location>
        <begin position="10"/>
        <end position="306"/>
    </location>
</feature>
<dbReference type="PANTHER" id="PTHR43190:SF3">
    <property type="entry name" value="N-ACETYL-D-GLUCOSAMINE KINASE"/>
    <property type="match status" value="1"/>
</dbReference>
<dbReference type="InterPro" id="IPR002731">
    <property type="entry name" value="ATPase_BadF"/>
</dbReference>
<dbReference type="PANTHER" id="PTHR43190">
    <property type="entry name" value="N-ACETYL-D-GLUCOSAMINE KINASE"/>
    <property type="match status" value="1"/>
</dbReference>
<evidence type="ECO:0000313" key="2">
    <source>
        <dbReference type="EMBL" id="MBP1936505.1"/>
    </source>
</evidence>
<keyword evidence="3" id="KW-1185">Reference proteome</keyword>
<dbReference type="Proteomes" id="UP001519273">
    <property type="component" value="Unassembled WGS sequence"/>
</dbReference>
<dbReference type="InterPro" id="IPR052519">
    <property type="entry name" value="Euk-type_GlcNAc_Kinase"/>
</dbReference>
<dbReference type="Gene3D" id="3.30.420.40">
    <property type="match status" value="2"/>
</dbReference>
<comment type="caution">
    <text evidence="2">The sequence shown here is derived from an EMBL/GenBank/DDBJ whole genome shotgun (WGS) entry which is preliminary data.</text>
</comment>
<dbReference type="InterPro" id="IPR043129">
    <property type="entry name" value="ATPase_NBD"/>
</dbReference>
<keyword evidence="2" id="KW-0808">Transferase</keyword>
<gene>
    <name evidence="2" type="ORF">J2Z20_001366</name>
</gene>
<dbReference type="EC" id="2.7.1.8" evidence="2"/>
<keyword evidence="2" id="KW-0418">Kinase</keyword>
<dbReference type="RefSeq" id="WP_209846900.1">
    <property type="nucleotide sequence ID" value="NZ_CBCRVE010000002.1"/>
</dbReference>
<dbReference type="Pfam" id="PF01869">
    <property type="entry name" value="BcrAD_BadFG"/>
    <property type="match status" value="1"/>
</dbReference>
<sequence>MIKQSPVIMGIDGGGSHTRAMIVDGAGQVLAYAEAGGANPYRNMDAKANLQQVVDTTLDIAGLKREDLAHFVAGIAGIDKEDDYKWARDFVQLEGLACTPKVVTDALIAQIGAFHGEPGIIAISGTGSIIFGVNEAGEQLSNYDFIHYAASGARSLAYKTVHRIIAGQYSETDLPLVQSILQYWEVDDIQQLARLGASGFIEDPHERNRKFGSMAPLITSAADNQIPLAEQVCHSALDEITTGIMMLGACYERTNIEIALIGSVLRSPYMLQMMEKNLSSTHFTEGKKYFLTHPLCSPVAGAVLLGYKELGLEVGDTVLQKLLSHPHAKF</sequence>
<evidence type="ECO:0000259" key="1">
    <source>
        <dbReference type="Pfam" id="PF01869"/>
    </source>
</evidence>
<protein>
    <submittedName>
        <fullName evidence="2">Glucosamine kinase</fullName>
        <ecNumber evidence="2">2.7.1.8</ecNumber>
    </submittedName>
</protein>
<evidence type="ECO:0000313" key="3">
    <source>
        <dbReference type="Proteomes" id="UP001519273"/>
    </source>
</evidence>
<dbReference type="SUPFAM" id="SSF53067">
    <property type="entry name" value="Actin-like ATPase domain"/>
    <property type="match status" value="2"/>
</dbReference>